<dbReference type="EMBL" id="CP002047">
    <property type="protein sequence ID" value="ADI06309.1"/>
    <property type="molecule type" value="Genomic_DNA"/>
</dbReference>
<protein>
    <submittedName>
        <fullName evidence="1">Uncharacterized protein</fullName>
    </submittedName>
</protein>
<proteinExistence type="predicted"/>
<evidence type="ECO:0000313" key="1">
    <source>
        <dbReference type="EMBL" id="ADI06309.1"/>
    </source>
</evidence>
<dbReference type="RefSeq" id="WP_014175786.1">
    <property type="nucleotide sequence ID" value="NC_016582.1"/>
</dbReference>
<accession>D7C8C0</accession>
<sequence length="395" mass="43282">MSSPEELRRQEHFLVAAAAARKGRWRRRGRRAWGLLRSRPGQLITVGVVSALIGSLLTAWQTDSLPWSDEKQAVCWGALSKKDAEALFDHDLFIRFDPDLSVRAEEIRPTHGSANVQGACRLLALDDGRPVARVDFRLHHLDGQYDAQSAGWLTDFLSPLAVPFGKGFVGMASESRTWLALPRGCGSGGGINGPAVVDASWGRPPMSSDEDPHWRNQVARATVRLANGAMRALRCDGTFPLPGDLPAVPPRKDTEPRRLCGIDGLTLTLPKKEYFLNSTLLTHSPGTARVCGVGDSSIRGRARLRLVTIESPRLAQVLSDLTDRNEAPDYEKRGRSSVGRDLALYQTMCQTGLVIFLVQDDGTGRDDLPRKLLPRYAAAEAERLGCGPVKVELPR</sequence>
<organism evidence="1 2">
    <name type="scientific">Streptomyces bingchenggensis (strain BCW-1)</name>
    <dbReference type="NCBI Taxonomy" id="749414"/>
    <lineage>
        <taxon>Bacteria</taxon>
        <taxon>Bacillati</taxon>
        <taxon>Actinomycetota</taxon>
        <taxon>Actinomycetes</taxon>
        <taxon>Kitasatosporales</taxon>
        <taxon>Streptomycetaceae</taxon>
        <taxon>Streptomyces</taxon>
    </lineage>
</organism>
<dbReference type="KEGG" id="sbh:SBI_03188"/>
<gene>
    <name evidence="1" type="ordered locus">SBI_03188</name>
</gene>
<dbReference type="eggNOG" id="ENOG5031DF1">
    <property type="taxonomic scope" value="Bacteria"/>
</dbReference>
<dbReference type="PATRIC" id="fig|749414.3.peg.3306"/>
<evidence type="ECO:0000313" key="2">
    <source>
        <dbReference type="Proteomes" id="UP000000377"/>
    </source>
</evidence>
<dbReference type="Proteomes" id="UP000000377">
    <property type="component" value="Chromosome"/>
</dbReference>
<dbReference type="STRING" id="749414.SBI_03188"/>
<dbReference type="AlphaFoldDB" id="D7C8C0"/>
<dbReference type="HOGENOM" id="CLU_657067_0_0_11"/>
<keyword evidence="2" id="KW-1185">Reference proteome</keyword>
<name>D7C8C0_STRBB</name>
<reference evidence="1 2" key="1">
    <citation type="journal article" date="2010" name="J. Bacteriol.">
        <title>Genome sequence of the milbemycin-producing bacterium Streptomyces bingchenggensis.</title>
        <authorList>
            <person name="Wang X.J."/>
            <person name="Yan Y.J."/>
            <person name="Zhang B."/>
            <person name="An J."/>
            <person name="Wang J.J."/>
            <person name="Tian J."/>
            <person name="Jiang L."/>
            <person name="Chen Y.H."/>
            <person name="Huang S.X."/>
            <person name="Yin M."/>
            <person name="Zhang J."/>
            <person name="Gao A.L."/>
            <person name="Liu C.X."/>
            <person name="Zhu Z.X."/>
            <person name="Xiang W.S."/>
        </authorList>
    </citation>
    <scope>NUCLEOTIDE SEQUENCE [LARGE SCALE GENOMIC DNA]</scope>
    <source>
        <strain evidence="1 2">BCW-1</strain>
    </source>
</reference>